<evidence type="ECO:0000313" key="2">
    <source>
        <dbReference type="Proteomes" id="UP000694904"/>
    </source>
</evidence>
<evidence type="ECO:0000256" key="1">
    <source>
        <dbReference type="SAM" id="SignalP"/>
    </source>
</evidence>
<dbReference type="Proteomes" id="UP000694904">
    <property type="component" value="Chromosome 5"/>
</dbReference>
<evidence type="ECO:0000313" key="3">
    <source>
        <dbReference type="RefSeq" id="XP_017864618.1"/>
    </source>
</evidence>
<dbReference type="RefSeq" id="XP_017864618.1">
    <property type="nucleotide sequence ID" value="XM_018009129.1"/>
</dbReference>
<accession>A0ABM1PBN2</accession>
<organism evidence="2 3">
    <name type="scientific">Drosophila arizonae</name>
    <name type="common">Fruit fly</name>
    <dbReference type="NCBI Taxonomy" id="7263"/>
    <lineage>
        <taxon>Eukaryota</taxon>
        <taxon>Metazoa</taxon>
        <taxon>Ecdysozoa</taxon>
        <taxon>Arthropoda</taxon>
        <taxon>Hexapoda</taxon>
        <taxon>Insecta</taxon>
        <taxon>Pterygota</taxon>
        <taxon>Neoptera</taxon>
        <taxon>Endopterygota</taxon>
        <taxon>Diptera</taxon>
        <taxon>Brachycera</taxon>
        <taxon>Muscomorpha</taxon>
        <taxon>Ephydroidea</taxon>
        <taxon>Drosophilidae</taxon>
        <taxon>Drosophila</taxon>
    </lineage>
</organism>
<dbReference type="PANTHER" id="PTHR20898:SF0">
    <property type="entry name" value="DAEDALUS ON 3-RELATED"/>
    <property type="match status" value="1"/>
</dbReference>
<dbReference type="InterPro" id="IPR010512">
    <property type="entry name" value="DUF1091"/>
</dbReference>
<reference evidence="3" key="3">
    <citation type="submission" date="2025-08" db="UniProtKB">
        <authorList>
            <consortium name="RefSeq"/>
        </authorList>
    </citation>
    <scope>IDENTIFICATION</scope>
    <source>
        <tissue evidence="3">Whole organism</tissue>
    </source>
</reference>
<feature type="signal peptide" evidence="1">
    <location>
        <begin position="1"/>
        <end position="22"/>
    </location>
</feature>
<dbReference type="GeneID" id="108614911"/>
<feature type="chain" id="PRO_5046299475" evidence="1">
    <location>
        <begin position="23"/>
        <end position="148"/>
    </location>
</feature>
<protein>
    <submittedName>
        <fullName evidence="3">Uncharacterized protein LOC108614911</fullName>
    </submittedName>
</protein>
<reference evidence="2" key="1">
    <citation type="journal article" date="1997" name="Nucleic Acids Res.">
        <title>tRNAscan-SE: a program for improved detection of transfer RNA genes in genomic sequence.</title>
        <authorList>
            <person name="Lowe T.M."/>
            <person name="Eddy S.R."/>
        </authorList>
    </citation>
    <scope>NUCLEOTIDE SEQUENCE [LARGE SCALE GENOMIC DNA]</scope>
</reference>
<keyword evidence="2" id="KW-1185">Reference proteome</keyword>
<name>A0ABM1PBN2_DROAR</name>
<reference evidence="2" key="2">
    <citation type="journal article" date="2016" name="G3 (Bethesda)">
        <title>Genome Evolution in Three Species of Cactophilic Drosophila.</title>
        <authorList>
            <person name="Sanchez-Flores A."/>
            <person name="Penazola F."/>
            <person name="Carpinteyro-Ponce J."/>
            <person name="Nazario-Yepiz N."/>
            <person name="Abreu-Goodger C."/>
            <person name="Machado C.A."/>
            <person name="Markow T.A."/>
        </authorList>
    </citation>
    <scope>NUCLEOTIDE SEQUENCE [LARGE SCALE GENOMIC DNA]</scope>
</reference>
<gene>
    <name evidence="3" type="primary">LOC108614911</name>
</gene>
<dbReference type="Pfam" id="PF06477">
    <property type="entry name" value="DUF1091"/>
    <property type="match status" value="1"/>
</dbReference>
<proteinExistence type="predicted"/>
<sequence length="148" mass="16952">MKPAPVSLSIAIVLLMLASVNSRRSRFTNLKCSSFDPEFAKFEKCKLKVIGRGVVSANVFILMLKLPIDNIFINWSGWRRYNSFQPFLYNSTCDFCNLLAARNKVSFEYMVLAAIQSRSNVNHTCPYNHNIIVDNLVFDDGFLKTRDE</sequence>
<dbReference type="PANTHER" id="PTHR20898">
    <property type="entry name" value="DAEDALUS ON 3-RELATED-RELATED"/>
    <property type="match status" value="1"/>
</dbReference>
<keyword evidence="1" id="KW-0732">Signal</keyword>